<organism evidence="2 3">
    <name type="scientific">Sedimentibacter acidaminivorans</name>
    <dbReference type="NCBI Taxonomy" id="913099"/>
    <lineage>
        <taxon>Bacteria</taxon>
        <taxon>Bacillati</taxon>
        <taxon>Bacillota</taxon>
        <taxon>Tissierellia</taxon>
        <taxon>Sedimentibacter</taxon>
    </lineage>
</organism>
<keyword evidence="1" id="KW-0472">Membrane</keyword>
<dbReference type="InterPro" id="IPR021359">
    <property type="entry name" value="DUF2812"/>
</dbReference>
<reference evidence="2 3" key="1">
    <citation type="submission" date="2021-03" db="EMBL/GenBank/DDBJ databases">
        <title>Genomic Encyclopedia of Type Strains, Phase IV (KMG-IV): sequencing the most valuable type-strain genomes for metagenomic binning, comparative biology and taxonomic classification.</title>
        <authorList>
            <person name="Goeker M."/>
        </authorList>
    </citation>
    <scope>NUCLEOTIDE SEQUENCE [LARGE SCALE GENOMIC DNA]</scope>
    <source>
        <strain evidence="2 3">DSM 24004</strain>
    </source>
</reference>
<keyword evidence="1" id="KW-0812">Transmembrane</keyword>
<sequence length="291" mass="34741">MKKIVRYGSVSSYKNLASYFKEMASKGYLISFVQNGVHYFDIVNPVDLDFEVIIFNEFDLLIYGDRKKYIDDMKKKGWKYVLKNDKIIVFCKKSTEDILCHCDNDRQQYEMVKSVWNRNKLKKILSILIALFIYVSNVYDHEFTRIYISNNFIKIVIPLMIFLIFIPIFGKTPYWIYKNKKNIYTGKKLYHRTKRTDKLLDLYLYFVLYFVLPIIIIIQWFLLLGGGDYIGKAITLIILFIPVIAYVIFNSNYFRSLKLKRIKYAIYFAVLSIYLFLVYMVGYYFVSNAVK</sequence>
<keyword evidence="1" id="KW-1133">Transmembrane helix</keyword>
<protein>
    <recommendedName>
        <fullName evidence="4">DUF2812 domain-containing protein</fullName>
    </recommendedName>
</protein>
<feature type="transmembrane region" description="Helical" evidence="1">
    <location>
        <begin position="229"/>
        <end position="252"/>
    </location>
</feature>
<keyword evidence="3" id="KW-1185">Reference proteome</keyword>
<feature type="transmembrane region" description="Helical" evidence="1">
    <location>
        <begin position="264"/>
        <end position="286"/>
    </location>
</feature>
<gene>
    <name evidence="2" type="ORF">J2Z76_001080</name>
</gene>
<evidence type="ECO:0000256" key="1">
    <source>
        <dbReference type="SAM" id="Phobius"/>
    </source>
</evidence>
<evidence type="ECO:0000313" key="2">
    <source>
        <dbReference type="EMBL" id="MBP1925223.1"/>
    </source>
</evidence>
<evidence type="ECO:0000313" key="3">
    <source>
        <dbReference type="Proteomes" id="UP001519342"/>
    </source>
</evidence>
<feature type="transmembrane region" description="Helical" evidence="1">
    <location>
        <begin position="202"/>
        <end position="223"/>
    </location>
</feature>
<accession>A0ABS4GC03</accession>
<name>A0ABS4GC03_9FIRM</name>
<feature type="transmembrane region" description="Helical" evidence="1">
    <location>
        <begin position="151"/>
        <end position="170"/>
    </location>
</feature>
<comment type="caution">
    <text evidence="2">The sequence shown here is derived from an EMBL/GenBank/DDBJ whole genome shotgun (WGS) entry which is preliminary data.</text>
</comment>
<dbReference type="EMBL" id="JAGGKS010000002">
    <property type="protein sequence ID" value="MBP1925223.1"/>
    <property type="molecule type" value="Genomic_DNA"/>
</dbReference>
<dbReference type="RefSeq" id="WP_209510955.1">
    <property type="nucleotide sequence ID" value="NZ_JAGGKS010000002.1"/>
</dbReference>
<feature type="transmembrane region" description="Helical" evidence="1">
    <location>
        <begin position="121"/>
        <end position="139"/>
    </location>
</feature>
<proteinExistence type="predicted"/>
<dbReference type="Pfam" id="PF11193">
    <property type="entry name" value="DUF2812"/>
    <property type="match status" value="1"/>
</dbReference>
<evidence type="ECO:0008006" key="4">
    <source>
        <dbReference type="Google" id="ProtNLM"/>
    </source>
</evidence>
<dbReference type="Proteomes" id="UP001519342">
    <property type="component" value="Unassembled WGS sequence"/>
</dbReference>